<gene>
    <name evidence="6" type="ORF">FNU76_01885</name>
</gene>
<evidence type="ECO:0000256" key="1">
    <source>
        <dbReference type="ARBA" id="ARBA00022448"/>
    </source>
</evidence>
<dbReference type="RefSeq" id="WP_143856127.1">
    <property type="nucleotide sequence ID" value="NZ_CP041730.1"/>
</dbReference>
<accession>A0A516SAN0</accession>
<dbReference type="InterPro" id="IPR003593">
    <property type="entry name" value="AAA+_ATPase"/>
</dbReference>
<dbReference type="InterPro" id="IPR017871">
    <property type="entry name" value="ABC_transporter-like_CS"/>
</dbReference>
<dbReference type="Pfam" id="PF00005">
    <property type="entry name" value="ABC_tran"/>
    <property type="match status" value="2"/>
</dbReference>
<protein>
    <submittedName>
        <fullName evidence="6">ABC transporter ATP-binding protein</fullName>
    </submittedName>
</protein>
<dbReference type="PANTHER" id="PTHR43776">
    <property type="entry name" value="TRANSPORT ATP-BINDING PROTEIN"/>
    <property type="match status" value="1"/>
</dbReference>
<dbReference type="InterPro" id="IPR003439">
    <property type="entry name" value="ABC_transporter-like_ATP-bd"/>
</dbReference>
<dbReference type="Proteomes" id="UP000317550">
    <property type="component" value="Chromosome"/>
</dbReference>
<dbReference type="SMART" id="SM00382">
    <property type="entry name" value="AAA"/>
    <property type="match status" value="2"/>
</dbReference>
<dbReference type="PROSITE" id="PS00211">
    <property type="entry name" value="ABC_TRANSPORTER_1"/>
    <property type="match status" value="2"/>
</dbReference>
<dbReference type="PROSITE" id="PS50893">
    <property type="entry name" value="ABC_TRANSPORTER_2"/>
    <property type="match status" value="2"/>
</dbReference>
<keyword evidence="3" id="KW-0547">Nucleotide-binding</keyword>
<dbReference type="InterPro" id="IPR050319">
    <property type="entry name" value="ABC_transp_ATP-bind"/>
</dbReference>
<dbReference type="NCBIfam" id="NF007739">
    <property type="entry name" value="PRK10419.1"/>
    <property type="match status" value="2"/>
</dbReference>
<dbReference type="Pfam" id="PF08352">
    <property type="entry name" value="oligo_HPY"/>
    <property type="match status" value="2"/>
</dbReference>
<name>A0A516SAN0_9NEIS</name>
<evidence type="ECO:0000259" key="5">
    <source>
        <dbReference type="PROSITE" id="PS50893"/>
    </source>
</evidence>
<dbReference type="GO" id="GO:0055085">
    <property type="term" value="P:transmembrane transport"/>
    <property type="evidence" value="ECO:0007669"/>
    <property type="project" value="UniProtKB-ARBA"/>
</dbReference>
<organism evidence="6 7">
    <name type="scientific">Chitinimonas arctica</name>
    <dbReference type="NCBI Taxonomy" id="2594795"/>
    <lineage>
        <taxon>Bacteria</taxon>
        <taxon>Pseudomonadati</taxon>
        <taxon>Pseudomonadota</taxon>
        <taxon>Betaproteobacteria</taxon>
        <taxon>Neisseriales</taxon>
        <taxon>Chitinibacteraceae</taxon>
        <taxon>Chitinimonas</taxon>
    </lineage>
</organism>
<keyword evidence="1" id="KW-0813">Transport</keyword>
<dbReference type="SUPFAM" id="SSF52540">
    <property type="entry name" value="P-loop containing nucleoside triphosphate hydrolases"/>
    <property type="match status" value="2"/>
</dbReference>
<dbReference type="EMBL" id="CP041730">
    <property type="protein sequence ID" value="QDQ25202.1"/>
    <property type="molecule type" value="Genomic_DNA"/>
</dbReference>
<evidence type="ECO:0000256" key="4">
    <source>
        <dbReference type="ARBA" id="ARBA00022840"/>
    </source>
</evidence>
<dbReference type="InterPro" id="IPR013563">
    <property type="entry name" value="Oligopep_ABC_C"/>
</dbReference>
<dbReference type="GO" id="GO:0005524">
    <property type="term" value="F:ATP binding"/>
    <property type="evidence" value="ECO:0007669"/>
    <property type="project" value="UniProtKB-KW"/>
</dbReference>
<keyword evidence="2" id="KW-0472">Membrane</keyword>
<dbReference type="GO" id="GO:0015833">
    <property type="term" value="P:peptide transport"/>
    <property type="evidence" value="ECO:0007669"/>
    <property type="project" value="InterPro"/>
</dbReference>
<proteinExistence type="predicted"/>
<reference evidence="7" key="1">
    <citation type="submission" date="2019-07" db="EMBL/GenBank/DDBJ databases">
        <title>Chitinimonas sp. nov., isolated from Ny-Alesund, arctica soil.</title>
        <authorList>
            <person name="Xu Q."/>
            <person name="Peng F."/>
        </authorList>
    </citation>
    <scope>NUCLEOTIDE SEQUENCE [LARGE SCALE GENOMIC DNA]</scope>
    <source>
        <strain evidence="7">R3-44</strain>
    </source>
</reference>
<dbReference type="Gene3D" id="3.40.50.300">
    <property type="entry name" value="P-loop containing nucleotide triphosphate hydrolases"/>
    <property type="match status" value="2"/>
</dbReference>
<dbReference type="NCBIfam" id="NF008453">
    <property type="entry name" value="PRK11308.1"/>
    <property type="match status" value="2"/>
</dbReference>
<keyword evidence="7" id="KW-1185">Reference proteome</keyword>
<dbReference type="OrthoDB" id="4008250at2"/>
<dbReference type="AlphaFoldDB" id="A0A516SAN0"/>
<feature type="domain" description="ABC transporter" evidence="5">
    <location>
        <begin position="305"/>
        <end position="554"/>
    </location>
</feature>
<sequence>MMNQKNLLEIKNLRVSFRMGEGKRFDALKGVNYVVPENSTVALVGESGSGKSVSAMAIMGLLPVINTEFGEDSQILFNGDNLLGETIKQRRARCGQQISMIFQDPMTSLNPVYRVGEQIVEVLMLHKDITKKAARVRAIELLGEVGIPDPERRIDSYPHELSGGQQQRVMIAIAIACEPKLLIADEPTTALDVTVQNQIIELLKKLQRTHGMSILFITHDLELVREIADHVVVMHNGVIKEQGPSESLFLAPQDPYTRALLACRPRIDSRPLRLPVVEDFLSGRDADLPKGERPRGVKADDPIVLEVKNLSKTYTMKQGLFGKREVHAVKDVSFKLARGKTVGIVGESGSGKTTLGKTILRLHSNQGGEVMFEGRDLMSLSDKDYLPYKKRLNIIFQNPYASLNPRFTVGDILMEPMRVHGIFSNDKDRADHARELLKRVSMPDGAFFKYPHEFSGGQRQRISIARCLTMKPEIIVCDESVSALDVSVQAQVLNLLQDLQDEFSMSYLFISHDLNVVKYISDEVLVMHHGEMVEYANSDELYRDPKHPYTQKLLAAIPGR</sequence>
<dbReference type="KEGG" id="cari:FNU76_01885"/>
<dbReference type="FunFam" id="3.40.50.300:FF:000016">
    <property type="entry name" value="Oligopeptide ABC transporter ATP-binding component"/>
    <property type="match status" value="2"/>
</dbReference>
<keyword evidence="4 6" id="KW-0067">ATP-binding</keyword>
<feature type="domain" description="ABC transporter" evidence="5">
    <location>
        <begin position="8"/>
        <end position="261"/>
    </location>
</feature>
<dbReference type="GO" id="GO:0016887">
    <property type="term" value="F:ATP hydrolysis activity"/>
    <property type="evidence" value="ECO:0007669"/>
    <property type="project" value="InterPro"/>
</dbReference>
<dbReference type="InterPro" id="IPR027417">
    <property type="entry name" value="P-loop_NTPase"/>
</dbReference>
<evidence type="ECO:0000313" key="6">
    <source>
        <dbReference type="EMBL" id="QDQ25202.1"/>
    </source>
</evidence>
<keyword evidence="2" id="KW-1003">Cell membrane</keyword>
<dbReference type="CDD" id="cd03257">
    <property type="entry name" value="ABC_NikE_OppD_transporters"/>
    <property type="match status" value="2"/>
</dbReference>
<evidence type="ECO:0000256" key="2">
    <source>
        <dbReference type="ARBA" id="ARBA00022475"/>
    </source>
</evidence>
<evidence type="ECO:0000256" key="3">
    <source>
        <dbReference type="ARBA" id="ARBA00022741"/>
    </source>
</evidence>
<evidence type="ECO:0000313" key="7">
    <source>
        <dbReference type="Proteomes" id="UP000317550"/>
    </source>
</evidence>